<accession>H0R007</accession>
<dbReference type="InterPro" id="IPR053832">
    <property type="entry name" value="DUF6924"/>
</dbReference>
<dbReference type="eggNOG" id="ENOG50334FF">
    <property type="taxonomic scope" value="Bacteria"/>
</dbReference>
<dbReference type="AlphaFoldDB" id="H0R007"/>
<name>H0R007_9ACTN</name>
<evidence type="ECO:0000259" key="1">
    <source>
        <dbReference type="Pfam" id="PF21962"/>
    </source>
</evidence>
<sequence>MTRPALPDASVLIRTDYTDDVAWTELATAAQAPSEPDEFTANLVLVEGPAWDSISVDELLDQLGNSSTTYVFLADAESIAHPDHPILAVETSVVGRGQTVRVIASRMSSIENNLSLANMDFVEFVEGADADGVFRGF</sequence>
<protein>
    <recommendedName>
        <fullName evidence="1">DUF6924 domain-containing protein</fullName>
    </recommendedName>
</protein>
<comment type="caution">
    <text evidence="2">The sequence shown here is derived from an EMBL/GenBank/DDBJ whole genome shotgun (WGS) entry which is preliminary data.</text>
</comment>
<organism evidence="2 3">
    <name type="scientific">Gordonia effusa NBRC 100432</name>
    <dbReference type="NCBI Taxonomy" id="1077974"/>
    <lineage>
        <taxon>Bacteria</taxon>
        <taxon>Bacillati</taxon>
        <taxon>Actinomycetota</taxon>
        <taxon>Actinomycetes</taxon>
        <taxon>Mycobacteriales</taxon>
        <taxon>Gordoniaceae</taxon>
        <taxon>Gordonia</taxon>
    </lineage>
</organism>
<dbReference type="Pfam" id="PF21962">
    <property type="entry name" value="DUF6924"/>
    <property type="match status" value="1"/>
</dbReference>
<gene>
    <name evidence="2" type="ORF">GOEFS_054_00210</name>
</gene>
<feature type="domain" description="DUF6924" evidence="1">
    <location>
        <begin position="10"/>
        <end position="137"/>
    </location>
</feature>
<dbReference type="OrthoDB" id="4380532at2"/>
<evidence type="ECO:0000313" key="3">
    <source>
        <dbReference type="Proteomes" id="UP000035034"/>
    </source>
</evidence>
<keyword evidence="3" id="KW-1185">Reference proteome</keyword>
<evidence type="ECO:0000313" key="2">
    <source>
        <dbReference type="EMBL" id="GAB18408.1"/>
    </source>
</evidence>
<dbReference type="RefSeq" id="WP_007317745.1">
    <property type="nucleotide sequence ID" value="NZ_BAEH01000054.1"/>
</dbReference>
<dbReference type="Proteomes" id="UP000035034">
    <property type="component" value="Unassembled WGS sequence"/>
</dbReference>
<reference evidence="2 3" key="1">
    <citation type="submission" date="2011-12" db="EMBL/GenBank/DDBJ databases">
        <title>Whole genome shotgun sequence of Gordonia effusa NBRC 100432.</title>
        <authorList>
            <person name="Yoshida I."/>
            <person name="Takarada H."/>
            <person name="Hosoyama A."/>
            <person name="Tsuchikane K."/>
            <person name="Katsumata H."/>
            <person name="Yamazaki S."/>
            <person name="Fujita N."/>
        </authorList>
    </citation>
    <scope>NUCLEOTIDE SEQUENCE [LARGE SCALE GENOMIC DNA]</scope>
    <source>
        <strain evidence="2 3">NBRC 100432</strain>
    </source>
</reference>
<proteinExistence type="predicted"/>
<dbReference type="EMBL" id="BAEH01000054">
    <property type="protein sequence ID" value="GAB18408.1"/>
    <property type="molecule type" value="Genomic_DNA"/>
</dbReference>